<dbReference type="GO" id="GO:0008998">
    <property type="term" value="F:ribonucleoside-triphosphate reductase (thioredoxin) activity"/>
    <property type="evidence" value="ECO:0007669"/>
    <property type="project" value="InterPro"/>
</dbReference>
<dbReference type="Proteomes" id="UP000228886">
    <property type="component" value="Unassembled WGS sequence"/>
</dbReference>
<dbReference type="AlphaFoldDB" id="A0A2M7E7E8"/>
<dbReference type="Gene3D" id="3.20.70.20">
    <property type="match status" value="1"/>
</dbReference>
<proteinExistence type="predicted"/>
<dbReference type="PROSITE" id="PS50819">
    <property type="entry name" value="INTEIN_ENDONUCLEASE"/>
    <property type="match status" value="1"/>
</dbReference>
<dbReference type="GO" id="GO:0031250">
    <property type="term" value="C:anaerobic ribonucleoside-triphosphate reductase complex"/>
    <property type="evidence" value="ECO:0007669"/>
    <property type="project" value="TreeGrafter"/>
</dbReference>
<dbReference type="GO" id="GO:0004519">
    <property type="term" value="F:endonuclease activity"/>
    <property type="evidence" value="ECO:0007669"/>
    <property type="project" value="InterPro"/>
</dbReference>
<comment type="caution">
    <text evidence="3">The sequence shown here is derived from an EMBL/GenBank/DDBJ whole genome shotgun (WGS) entry which is preliminary data.</text>
</comment>
<dbReference type="GO" id="GO:0004748">
    <property type="term" value="F:ribonucleoside-diphosphate reductase activity, thioredoxin disulfide as acceptor"/>
    <property type="evidence" value="ECO:0007669"/>
    <property type="project" value="TreeGrafter"/>
</dbReference>
<protein>
    <recommendedName>
        <fullName evidence="2">DOD-type homing endonuclease domain-containing protein</fullName>
    </recommendedName>
</protein>
<dbReference type="InterPro" id="IPR004042">
    <property type="entry name" value="Intein_endonuc_central"/>
</dbReference>
<dbReference type="GO" id="GO:0006260">
    <property type="term" value="P:DNA replication"/>
    <property type="evidence" value="ECO:0007669"/>
    <property type="project" value="InterPro"/>
</dbReference>
<evidence type="ECO:0000313" key="4">
    <source>
        <dbReference type="Proteomes" id="UP000228886"/>
    </source>
</evidence>
<dbReference type="CDD" id="cd00081">
    <property type="entry name" value="Hint"/>
    <property type="match status" value="1"/>
</dbReference>
<reference evidence="4" key="1">
    <citation type="submission" date="2017-09" db="EMBL/GenBank/DDBJ databases">
        <title>Depth-based differentiation of microbial function through sediment-hosted aquifers and enrichment of novel symbionts in the deep terrestrial subsurface.</title>
        <authorList>
            <person name="Probst A.J."/>
            <person name="Ladd B."/>
            <person name="Jarett J.K."/>
            <person name="Geller-Mcgrath D.E."/>
            <person name="Sieber C.M.K."/>
            <person name="Emerson J.B."/>
            <person name="Anantharaman K."/>
            <person name="Thomas B.C."/>
            <person name="Malmstrom R."/>
            <person name="Stieglmeier M."/>
            <person name="Klingl A."/>
            <person name="Woyke T."/>
            <person name="Ryan C.M."/>
            <person name="Banfield J.F."/>
        </authorList>
    </citation>
    <scope>NUCLEOTIDE SEQUENCE [LARGE SCALE GENOMIC DNA]</scope>
</reference>
<feature type="coiled-coil region" evidence="1">
    <location>
        <begin position="389"/>
        <end position="416"/>
    </location>
</feature>
<sequence length="660" mass="75552">MNPEDARSMCPLAGEEKVLIKSSRGRRVEYSSIRNIYEGNSKQEEYEIYSDGKFIKGRFNKFNNQRMIKIVLENGHEIKTSEQHLNFVMTKPKSKELILKGKELKIGMYLPYSLNIYKGEGGNKDLGYFVGCYAGDGSLDGDTAVAFSLENYYKKEVIVKLKKISKDYFGTSGVVKADKKSKLVTLKICSRTAVGLCKDFVENKERNKRYAPKLFTMGEEFRRAVLSGHYATDGGNRNRIYTSSPKMVQSLNILAATLGTTTSIYKDERKNRLGKEPNYAVLIYQLNRKNYGSIWFKKGKRLWMKIKKIKPIQNSAAYCFEANMGTNPIFTVGTSGILTHNCRLRLDNRVLRKRGGGLFGAAPLTGSVGVVTINMARLGYLASGKKDFREKLNRLMELAKNSLEIKRKTLERFTENNLYPYSKYYLRAGKERFGEYWKNHFSTIGLLGMNEACLNLLGKDIGDEKSREFTLEILDFMRKKLLIFQGETGNIYNLEATPAEGTSYRLAKTDKEKFPEIICANEESFRNEGTEPFYTNSTQLPVDYTDDILEVLDLQDDLQTKYTGGTVIHFYLGEKIDDPKMIQHIVQKICKNYRLPYFTITPTFSICSVCGYIPGEHFTCPKCSRETEVYSRVVGYLRPVKQWNKGKKAEFSRRKTFKVE</sequence>
<name>A0A2M7E7E8_9BACT</name>
<evidence type="ECO:0000313" key="3">
    <source>
        <dbReference type="EMBL" id="PIV63611.1"/>
    </source>
</evidence>
<dbReference type="GO" id="GO:0009265">
    <property type="term" value="P:2'-deoxyribonucleotide biosynthetic process"/>
    <property type="evidence" value="ECO:0007669"/>
    <property type="project" value="TreeGrafter"/>
</dbReference>
<dbReference type="PANTHER" id="PTHR21075">
    <property type="entry name" value="ANAEROBIC RIBONUCLEOSIDE-TRIPHOSPHATE REDUCTASE"/>
    <property type="match status" value="1"/>
</dbReference>
<evidence type="ECO:0000259" key="2">
    <source>
        <dbReference type="PROSITE" id="PS50819"/>
    </source>
</evidence>
<dbReference type="PANTHER" id="PTHR21075:SF0">
    <property type="entry name" value="ANAEROBIC RIBONUCLEOSIDE-TRIPHOSPHATE REDUCTASE"/>
    <property type="match status" value="1"/>
</dbReference>
<dbReference type="Gene3D" id="2.170.16.10">
    <property type="entry name" value="Hedgehog/Intein (Hint) domain"/>
    <property type="match status" value="1"/>
</dbReference>
<evidence type="ECO:0000256" key="1">
    <source>
        <dbReference type="SAM" id="Coils"/>
    </source>
</evidence>
<gene>
    <name evidence="3" type="ORF">COS11_06540</name>
</gene>
<keyword evidence="1" id="KW-0175">Coiled coil</keyword>
<feature type="domain" description="DOD-type homing endonuclease" evidence="2">
    <location>
        <begin position="129"/>
        <end position="260"/>
    </location>
</feature>
<dbReference type="SUPFAM" id="SSF51998">
    <property type="entry name" value="PFL-like glycyl radical enzymes"/>
    <property type="match status" value="1"/>
</dbReference>
<organism evidence="3 4">
    <name type="scientific">bacterium (Candidatus Ratteibacteria) CG01_land_8_20_14_3_00_40_19</name>
    <dbReference type="NCBI Taxonomy" id="2014290"/>
    <lineage>
        <taxon>Bacteria</taxon>
        <taxon>Candidatus Ratteibacteria</taxon>
    </lineage>
</organism>
<dbReference type="InterPro" id="IPR012833">
    <property type="entry name" value="NrdD"/>
</dbReference>
<dbReference type="InterPro" id="IPR036844">
    <property type="entry name" value="Hint_dom_sf"/>
</dbReference>
<dbReference type="EMBL" id="PETL01000313">
    <property type="protein sequence ID" value="PIV63611.1"/>
    <property type="molecule type" value="Genomic_DNA"/>
</dbReference>
<dbReference type="SUPFAM" id="SSF51294">
    <property type="entry name" value="Hedgehog/intein (Hint) domain"/>
    <property type="match status" value="1"/>
</dbReference>
<dbReference type="Pfam" id="PF13597">
    <property type="entry name" value="NRDD"/>
    <property type="match status" value="1"/>
</dbReference>
<accession>A0A2M7E7E8</accession>